<dbReference type="SUPFAM" id="SSF55083">
    <property type="entry name" value="6-hydroxymethyl-7,8-dihydropterin pyrophosphokinase, HPPK"/>
    <property type="match status" value="1"/>
</dbReference>
<evidence type="ECO:0000256" key="1">
    <source>
        <dbReference type="ARBA" id="ARBA00000198"/>
    </source>
</evidence>
<gene>
    <name evidence="10" type="primary">folK</name>
    <name evidence="10" type="ORF">KGA66_23915</name>
</gene>
<comment type="pathway">
    <text evidence="2">Cofactor biosynthesis; tetrahydrofolate biosynthesis; 2-amino-4-hydroxy-6-hydroxymethyl-7,8-dihydropteridine diphosphate from 7,8-dihydroneopterin triphosphate: step 4/4.</text>
</comment>
<dbReference type="AlphaFoldDB" id="A0A8J8BE85"/>
<dbReference type="NCBIfam" id="TIGR01498">
    <property type="entry name" value="folK"/>
    <property type="match status" value="1"/>
</dbReference>
<keyword evidence="5" id="KW-0547">Nucleotide-binding</keyword>
<dbReference type="GO" id="GO:0005524">
    <property type="term" value="F:ATP binding"/>
    <property type="evidence" value="ECO:0007669"/>
    <property type="project" value="UniProtKB-KW"/>
</dbReference>
<evidence type="ECO:0000256" key="2">
    <source>
        <dbReference type="ARBA" id="ARBA00005051"/>
    </source>
</evidence>
<dbReference type="Pfam" id="PF01288">
    <property type="entry name" value="HPPK"/>
    <property type="match status" value="1"/>
</dbReference>
<dbReference type="InterPro" id="IPR035907">
    <property type="entry name" value="Hppk_sf"/>
</dbReference>
<keyword evidence="7" id="KW-0067">ATP-binding</keyword>
<reference evidence="10" key="1">
    <citation type="submission" date="2021-04" db="EMBL/GenBank/DDBJ databases">
        <title>Genome based classification of Actinospica acidithermotolerans sp. nov., an actinobacterium isolated from an Indonesian hot spring.</title>
        <authorList>
            <person name="Kusuma A.B."/>
            <person name="Putra K.E."/>
            <person name="Nafisah S."/>
            <person name="Loh J."/>
            <person name="Nouioui I."/>
            <person name="Goodfellow M."/>
        </authorList>
    </citation>
    <scope>NUCLEOTIDE SEQUENCE</scope>
    <source>
        <strain evidence="10">DSM 45618</strain>
    </source>
</reference>
<dbReference type="GO" id="GO:0046654">
    <property type="term" value="P:tetrahydrofolate biosynthetic process"/>
    <property type="evidence" value="ECO:0007669"/>
    <property type="project" value="UniProtKB-UniPathway"/>
</dbReference>
<evidence type="ECO:0000256" key="8">
    <source>
        <dbReference type="ARBA" id="ARBA00022909"/>
    </source>
</evidence>
<accession>A0A8J8BE85</accession>
<keyword evidence="4 10" id="KW-0808">Transferase</keyword>
<dbReference type="InterPro" id="IPR000550">
    <property type="entry name" value="Hppk"/>
</dbReference>
<evidence type="ECO:0000256" key="3">
    <source>
        <dbReference type="ARBA" id="ARBA00013253"/>
    </source>
</evidence>
<evidence type="ECO:0000256" key="4">
    <source>
        <dbReference type="ARBA" id="ARBA00022679"/>
    </source>
</evidence>
<evidence type="ECO:0000313" key="11">
    <source>
        <dbReference type="Proteomes" id="UP000677913"/>
    </source>
</evidence>
<evidence type="ECO:0000256" key="6">
    <source>
        <dbReference type="ARBA" id="ARBA00022777"/>
    </source>
</evidence>
<comment type="catalytic activity">
    <reaction evidence="1">
        <text>6-hydroxymethyl-7,8-dihydropterin + ATP = (7,8-dihydropterin-6-yl)methyl diphosphate + AMP + H(+)</text>
        <dbReference type="Rhea" id="RHEA:11412"/>
        <dbReference type="ChEBI" id="CHEBI:15378"/>
        <dbReference type="ChEBI" id="CHEBI:30616"/>
        <dbReference type="ChEBI" id="CHEBI:44841"/>
        <dbReference type="ChEBI" id="CHEBI:72950"/>
        <dbReference type="ChEBI" id="CHEBI:456215"/>
        <dbReference type="EC" id="2.7.6.3"/>
    </reaction>
</comment>
<protein>
    <recommendedName>
        <fullName evidence="3">2-amino-4-hydroxy-6-hydroxymethyldihydropteridine diphosphokinase</fullName>
        <ecNumber evidence="3">2.7.6.3</ecNumber>
    </recommendedName>
</protein>
<evidence type="ECO:0000256" key="7">
    <source>
        <dbReference type="ARBA" id="ARBA00022840"/>
    </source>
</evidence>
<evidence type="ECO:0000259" key="9">
    <source>
        <dbReference type="Pfam" id="PF01288"/>
    </source>
</evidence>
<sequence length="186" mass="20439">MNRDNAPGYDHRAVLAIGGNLEHRLTNLQAAVDALEDTPALEVVRISPVYETEPFGGPRGAAGSADLSGQPNFYNAVVVVSTDLTPLTLLDRALAIEQALHRRRGEERWSARTIDVDIIAYDSLVTHNNRLTVPHPRAHERAFVLVPWHDVEPDAKLPGWGPISALLEALKPISGVKRRDDLVLQL</sequence>
<evidence type="ECO:0000313" key="10">
    <source>
        <dbReference type="EMBL" id="MBS2966113.1"/>
    </source>
</evidence>
<feature type="domain" description="7,8-dihydro-6-hydroxymethylpterin-pyrophosphokinase" evidence="9">
    <location>
        <begin position="14"/>
        <end position="153"/>
    </location>
</feature>
<dbReference type="GO" id="GO:0003848">
    <property type="term" value="F:2-amino-4-hydroxy-6-hydroxymethyldihydropteridine diphosphokinase activity"/>
    <property type="evidence" value="ECO:0007669"/>
    <property type="project" value="UniProtKB-EC"/>
</dbReference>
<dbReference type="GO" id="GO:0046656">
    <property type="term" value="P:folic acid biosynthetic process"/>
    <property type="evidence" value="ECO:0007669"/>
    <property type="project" value="UniProtKB-KW"/>
</dbReference>
<dbReference type="CDD" id="cd00483">
    <property type="entry name" value="HPPK"/>
    <property type="match status" value="1"/>
</dbReference>
<dbReference type="PANTHER" id="PTHR43071">
    <property type="entry name" value="2-AMINO-4-HYDROXY-6-HYDROXYMETHYLDIHYDROPTERIDINE PYROPHOSPHOKINASE"/>
    <property type="match status" value="1"/>
</dbReference>
<keyword evidence="6" id="KW-0418">Kinase</keyword>
<organism evidence="10 11">
    <name type="scientific">Actinocrinis puniceicyclus</name>
    <dbReference type="NCBI Taxonomy" id="977794"/>
    <lineage>
        <taxon>Bacteria</taxon>
        <taxon>Bacillati</taxon>
        <taxon>Actinomycetota</taxon>
        <taxon>Actinomycetes</taxon>
        <taxon>Catenulisporales</taxon>
        <taxon>Actinospicaceae</taxon>
        <taxon>Actinocrinis</taxon>
    </lineage>
</organism>
<dbReference type="EC" id="2.7.6.3" evidence="3"/>
<dbReference type="Proteomes" id="UP000677913">
    <property type="component" value="Unassembled WGS sequence"/>
</dbReference>
<dbReference type="PANTHER" id="PTHR43071:SF1">
    <property type="entry name" value="2-AMINO-4-HYDROXY-6-HYDROXYMETHYLDIHYDROPTERIDINE PYROPHOSPHOKINASE"/>
    <property type="match status" value="1"/>
</dbReference>
<dbReference type="UniPathway" id="UPA00077">
    <property type="reaction ID" value="UER00155"/>
</dbReference>
<keyword evidence="8" id="KW-0289">Folate biosynthesis</keyword>
<proteinExistence type="predicted"/>
<comment type="caution">
    <text evidence="10">The sequence shown here is derived from an EMBL/GenBank/DDBJ whole genome shotgun (WGS) entry which is preliminary data.</text>
</comment>
<dbReference type="Gene3D" id="3.30.70.560">
    <property type="entry name" value="7,8-Dihydro-6-hydroxymethylpterin-pyrophosphokinase HPPK"/>
    <property type="match status" value="1"/>
</dbReference>
<name>A0A8J8BE85_9ACTN</name>
<dbReference type="EMBL" id="JAGSXH010000122">
    <property type="protein sequence ID" value="MBS2966113.1"/>
    <property type="molecule type" value="Genomic_DNA"/>
</dbReference>
<dbReference type="GO" id="GO:0016301">
    <property type="term" value="F:kinase activity"/>
    <property type="evidence" value="ECO:0007669"/>
    <property type="project" value="UniProtKB-KW"/>
</dbReference>
<keyword evidence="11" id="KW-1185">Reference proteome</keyword>
<evidence type="ECO:0000256" key="5">
    <source>
        <dbReference type="ARBA" id="ARBA00022741"/>
    </source>
</evidence>
<dbReference type="RefSeq" id="WP_211470868.1">
    <property type="nucleotide sequence ID" value="NZ_JAGSXH010000122.1"/>
</dbReference>